<protein>
    <recommendedName>
        <fullName evidence="2">Uridine phosphorylase</fullName>
        <ecNumber evidence="1">2.4.2.3</ecNumber>
    </recommendedName>
</protein>
<proteinExistence type="predicted"/>
<dbReference type="CDD" id="cd17767">
    <property type="entry name" value="UP_EcUdp-like"/>
    <property type="match status" value="1"/>
</dbReference>
<evidence type="ECO:0000313" key="6">
    <source>
        <dbReference type="Proteomes" id="UP001500902"/>
    </source>
</evidence>
<dbReference type="EC" id="2.4.2.3" evidence="1"/>
<keyword evidence="6" id="KW-1185">Reference proteome</keyword>
<comment type="catalytic activity">
    <reaction evidence="3">
        <text>uridine + phosphate = alpha-D-ribose 1-phosphate + uracil</text>
        <dbReference type="Rhea" id="RHEA:24388"/>
        <dbReference type="ChEBI" id="CHEBI:16704"/>
        <dbReference type="ChEBI" id="CHEBI:17568"/>
        <dbReference type="ChEBI" id="CHEBI:43474"/>
        <dbReference type="ChEBI" id="CHEBI:57720"/>
        <dbReference type="EC" id="2.4.2.3"/>
    </reaction>
</comment>
<dbReference type="PANTHER" id="PTHR43691:SF11">
    <property type="entry name" value="FI09636P-RELATED"/>
    <property type="match status" value="1"/>
</dbReference>
<evidence type="ECO:0000313" key="5">
    <source>
        <dbReference type="EMBL" id="GAA3669292.1"/>
    </source>
</evidence>
<dbReference type="Pfam" id="PF01048">
    <property type="entry name" value="PNP_UDP_1"/>
    <property type="match status" value="1"/>
</dbReference>
<evidence type="ECO:0000256" key="3">
    <source>
        <dbReference type="ARBA" id="ARBA00048447"/>
    </source>
</evidence>
<evidence type="ECO:0000259" key="4">
    <source>
        <dbReference type="Pfam" id="PF01048"/>
    </source>
</evidence>
<gene>
    <name evidence="5" type="primary">udp</name>
    <name evidence="5" type="ORF">GCM10022224_036820</name>
</gene>
<accession>A0ABP7BTI3</accession>
<sequence length="314" mass="32789">MSSPDPNDLSSVGPLNRKVLERYDHAAHVPLRGLYVDGRPALTRVDPAQVGEYVIVTVRDPLCAYDLDPAEQIAAKLDGARVVGRSGMFSMWTGSYRGASVSVVSGGSGSPEAELVMHELLENTSATTYLRVGGSGGMHPKVRPGDLVIASGVVRDEGMTAAYVPSSWPAASHPLVVLALTQAAQDAGAPYHVGVTRSTDSDFVAGGRPGVGGYLQSWHTTVVDDWARAGVLNGDRESAAIVTLAQLFGRRGGSICSVADNISTGATFQAGAGHITAIDVALEGIALLHRLDRTAEAAGLPMWLPRLGIQEEGV</sequence>
<dbReference type="InterPro" id="IPR035994">
    <property type="entry name" value="Nucleoside_phosphorylase_sf"/>
</dbReference>
<dbReference type="InterPro" id="IPR000845">
    <property type="entry name" value="Nucleoside_phosphorylase_d"/>
</dbReference>
<comment type="caution">
    <text evidence="5">The sequence shown here is derived from an EMBL/GenBank/DDBJ whole genome shotgun (WGS) entry which is preliminary data.</text>
</comment>
<evidence type="ECO:0000256" key="1">
    <source>
        <dbReference type="ARBA" id="ARBA00011888"/>
    </source>
</evidence>
<feature type="domain" description="Nucleoside phosphorylase" evidence="4">
    <location>
        <begin position="70"/>
        <end position="265"/>
    </location>
</feature>
<evidence type="ECO:0000256" key="2">
    <source>
        <dbReference type="ARBA" id="ARBA00021980"/>
    </source>
</evidence>
<reference evidence="6" key="1">
    <citation type="journal article" date="2019" name="Int. J. Syst. Evol. Microbiol.">
        <title>The Global Catalogue of Microorganisms (GCM) 10K type strain sequencing project: providing services to taxonomists for standard genome sequencing and annotation.</title>
        <authorList>
            <consortium name="The Broad Institute Genomics Platform"/>
            <consortium name="The Broad Institute Genome Sequencing Center for Infectious Disease"/>
            <person name="Wu L."/>
            <person name="Ma J."/>
        </authorList>
    </citation>
    <scope>NUCLEOTIDE SEQUENCE [LARGE SCALE GENOMIC DNA]</scope>
    <source>
        <strain evidence="6">JCM 16904</strain>
    </source>
</reference>
<organism evidence="5 6">
    <name type="scientific">Nonomuraea antimicrobica</name>
    <dbReference type="NCBI Taxonomy" id="561173"/>
    <lineage>
        <taxon>Bacteria</taxon>
        <taxon>Bacillati</taxon>
        <taxon>Actinomycetota</taxon>
        <taxon>Actinomycetes</taxon>
        <taxon>Streptosporangiales</taxon>
        <taxon>Streptosporangiaceae</taxon>
        <taxon>Nonomuraea</taxon>
    </lineage>
</organism>
<dbReference type="RefSeq" id="WP_344878793.1">
    <property type="nucleotide sequence ID" value="NZ_BAAAZP010000074.1"/>
</dbReference>
<dbReference type="SUPFAM" id="SSF53167">
    <property type="entry name" value="Purine and uridine phosphorylases"/>
    <property type="match status" value="1"/>
</dbReference>
<name>A0ABP7BTI3_9ACTN</name>
<dbReference type="EMBL" id="BAAAZP010000074">
    <property type="protein sequence ID" value="GAA3669292.1"/>
    <property type="molecule type" value="Genomic_DNA"/>
</dbReference>
<dbReference type="PANTHER" id="PTHR43691">
    <property type="entry name" value="URIDINE PHOSPHORYLASE"/>
    <property type="match status" value="1"/>
</dbReference>
<dbReference type="Proteomes" id="UP001500902">
    <property type="component" value="Unassembled WGS sequence"/>
</dbReference>
<dbReference type="Gene3D" id="3.40.50.1580">
    <property type="entry name" value="Nucleoside phosphorylase domain"/>
    <property type="match status" value="1"/>
</dbReference>